<keyword evidence="2" id="KW-1185">Reference proteome</keyword>
<reference evidence="1" key="1">
    <citation type="submission" date="2019-04" db="EMBL/GenBank/DDBJ databases">
        <title>Microbes associate with the intestines of laboratory mice.</title>
        <authorList>
            <person name="Navarre W."/>
            <person name="Wong E."/>
            <person name="Huang K."/>
            <person name="Tropini C."/>
            <person name="Ng K."/>
            <person name="Yu B."/>
        </authorList>
    </citation>
    <scope>NUCLEOTIDE SEQUENCE</scope>
    <source>
        <strain evidence="1">NM04_E33</strain>
    </source>
</reference>
<accession>A0AC61RAP1</accession>
<dbReference type="EMBL" id="SRYB01000037">
    <property type="protein sequence ID" value="TGY76654.1"/>
    <property type="molecule type" value="Genomic_DNA"/>
</dbReference>
<protein>
    <submittedName>
        <fullName evidence="1">Type I-C CRISPR-associated protein Cas8c/Csd1</fullName>
    </submittedName>
</protein>
<name>A0AC61RAP1_9BACT</name>
<comment type="caution">
    <text evidence="1">The sequence shown here is derived from an EMBL/GenBank/DDBJ whole genome shotgun (WGS) entry which is preliminary data.</text>
</comment>
<proteinExistence type="predicted"/>
<gene>
    <name evidence="1" type="primary">cas8c</name>
    <name evidence="1" type="ORF">E5331_17595</name>
</gene>
<evidence type="ECO:0000313" key="2">
    <source>
        <dbReference type="Proteomes" id="UP000306319"/>
    </source>
</evidence>
<dbReference type="Proteomes" id="UP000306319">
    <property type="component" value="Unassembled WGS sequence"/>
</dbReference>
<organism evidence="1 2">
    <name type="scientific">Lepagella muris</name>
    <dbReference type="NCBI Taxonomy" id="3032870"/>
    <lineage>
        <taxon>Bacteria</taxon>
        <taxon>Pseudomonadati</taxon>
        <taxon>Bacteroidota</taxon>
        <taxon>Bacteroidia</taxon>
        <taxon>Bacteroidales</taxon>
        <taxon>Muribaculaceae</taxon>
        <taxon>Lepagella</taxon>
    </lineage>
</organism>
<evidence type="ECO:0000313" key="1">
    <source>
        <dbReference type="EMBL" id="TGY76654.1"/>
    </source>
</evidence>
<sequence>MILKALYDYYQSQSESLPSFGSEFKEIEYVIVIDEKGEFKRFESKRIDKRRCAQFIVAKAVGRTSGAKSNILWDNGKYVLGLEDSHTEYNNLFIEKIKEVAVHNPDDISINGMLSFYDRSKESRVVAFEKDPLFAEIKGNLGANFAFQLEGDDVLIAEKRYLFTPLVEISDDTAPTGVCLITGEKGPLVRLTSATPIAGCTSTAALVGMQINSGYDSYGKEQAYNAPISVKAEFAYTSALKKLLDKESKNKVKIGSRTYIFWGKSESNKSLQSTEKDNSIDEDDDPNEKVGRVSKLFKGIWSGEIKTPLTDNFYILSLAPNTGRISVVNWSTRTLNDFADKILEHFKDMEIVRNFDLDKPYVGIYPILETAAIGGKISNLPQNLSDALLDSVINGTPYPVRLYASVLDRIRADLPKHYVYPVRAAILKAYLNRKYKNNKNMEKITIMLDKTYNNIGYLCGRLAAVLQKFQEDADGTSIRTKYLCAASITPSVVFPDMIRLYLHYSEKLSNEKLRRYYEKIVWEIYNQIIPTGFPTKLDFEDQGRFFIGYYHQRIDLFTKKEDKTVKTE</sequence>